<organism evidence="1">
    <name type="scientific">Arundo donax</name>
    <name type="common">Giant reed</name>
    <name type="synonym">Donax arundinaceus</name>
    <dbReference type="NCBI Taxonomy" id="35708"/>
    <lineage>
        <taxon>Eukaryota</taxon>
        <taxon>Viridiplantae</taxon>
        <taxon>Streptophyta</taxon>
        <taxon>Embryophyta</taxon>
        <taxon>Tracheophyta</taxon>
        <taxon>Spermatophyta</taxon>
        <taxon>Magnoliopsida</taxon>
        <taxon>Liliopsida</taxon>
        <taxon>Poales</taxon>
        <taxon>Poaceae</taxon>
        <taxon>PACMAD clade</taxon>
        <taxon>Arundinoideae</taxon>
        <taxon>Arundineae</taxon>
        <taxon>Arundo</taxon>
    </lineage>
</organism>
<protein>
    <submittedName>
        <fullName evidence="1">Uncharacterized protein</fullName>
    </submittedName>
</protein>
<proteinExistence type="predicted"/>
<name>A0A0A8ZBQ8_ARUDO</name>
<dbReference type="EMBL" id="GBRH01261036">
    <property type="protein sequence ID" value="JAD36859.1"/>
    <property type="molecule type" value="Transcribed_RNA"/>
</dbReference>
<reference evidence="1" key="1">
    <citation type="submission" date="2014-09" db="EMBL/GenBank/DDBJ databases">
        <authorList>
            <person name="Magalhaes I.L.F."/>
            <person name="Oliveira U."/>
            <person name="Santos F.R."/>
            <person name="Vidigal T.H.D.A."/>
            <person name="Brescovit A.D."/>
            <person name="Santos A.J."/>
        </authorList>
    </citation>
    <scope>NUCLEOTIDE SEQUENCE</scope>
    <source>
        <tissue evidence="1">Shoot tissue taken approximately 20 cm above the soil surface</tissue>
    </source>
</reference>
<dbReference type="AlphaFoldDB" id="A0A0A8ZBQ8"/>
<sequence length="34" mass="3807">MEEVSLSLSLYVGLTTVRVCWPNLIEGWAKKGLN</sequence>
<reference evidence="1" key="2">
    <citation type="journal article" date="2015" name="Data Brief">
        <title>Shoot transcriptome of the giant reed, Arundo donax.</title>
        <authorList>
            <person name="Barrero R.A."/>
            <person name="Guerrero F.D."/>
            <person name="Moolhuijzen P."/>
            <person name="Goolsby J.A."/>
            <person name="Tidwell J."/>
            <person name="Bellgard S.E."/>
            <person name="Bellgard M.I."/>
        </authorList>
    </citation>
    <scope>NUCLEOTIDE SEQUENCE</scope>
    <source>
        <tissue evidence="1">Shoot tissue taken approximately 20 cm above the soil surface</tissue>
    </source>
</reference>
<accession>A0A0A8ZBQ8</accession>
<evidence type="ECO:0000313" key="1">
    <source>
        <dbReference type="EMBL" id="JAD36859.1"/>
    </source>
</evidence>